<evidence type="ECO:0000313" key="4">
    <source>
        <dbReference type="Proteomes" id="UP000694255"/>
    </source>
</evidence>
<reference evidence="3 4" key="1">
    <citation type="journal article" date="2021" name="DNA Res.">
        <title>Genome analysis of Candida subhashii reveals its hybrid nature and dual mitochondrial genome conformations.</title>
        <authorList>
            <person name="Mixao V."/>
            <person name="Hegedusova E."/>
            <person name="Saus E."/>
            <person name="Pryszcz L.P."/>
            <person name="Cillingova A."/>
            <person name="Nosek J."/>
            <person name="Gabaldon T."/>
        </authorList>
    </citation>
    <scope>NUCLEOTIDE SEQUENCE [LARGE SCALE GENOMIC DNA]</scope>
    <source>
        <strain evidence="3 4">CBS 10753</strain>
    </source>
</reference>
<dbReference type="OrthoDB" id="444325at2759"/>
<dbReference type="InterPro" id="IPR006768">
    <property type="entry name" value="Cwf19-like_C_dom-1"/>
</dbReference>
<dbReference type="Pfam" id="PF04677">
    <property type="entry name" value="CwfJ_C_1"/>
    <property type="match status" value="1"/>
</dbReference>
<proteinExistence type="predicted"/>
<dbReference type="PANTHER" id="PTHR12072">
    <property type="entry name" value="CWF19, CELL CYCLE CONTROL PROTEIN"/>
    <property type="match status" value="1"/>
</dbReference>
<dbReference type="GeneID" id="73469051"/>
<protein>
    <recommendedName>
        <fullName evidence="5">CWF19-like protein DRN1</fullName>
    </recommendedName>
</protein>
<gene>
    <name evidence="3" type="ORF">J8A68_002250</name>
</gene>
<keyword evidence="4" id="KW-1185">Reference proteome</keyword>
<evidence type="ECO:0008006" key="5">
    <source>
        <dbReference type="Google" id="ProtNLM"/>
    </source>
</evidence>
<dbReference type="Proteomes" id="UP000694255">
    <property type="component" value="Unassembled WGS sequence"/>
</dbReference>
<evidence type="ECO:0000313" key="3">
    <source>
        <dbReference type="EMBL" id="KAG7664236.1"/>
    </source>
</evidence>
<feature type="domain" description="Cwf19-like protein C-terminal" evidence="1">
    <location>
        <begin position="426"/>
        <end position="504"/>
    </location>
</feature>
<dbReference type="PANTHER" id="PTHR12072:SF4">
    <property type="entry name" value="CWF19-LIKE PROTEIN 1"/>
    <property type="match status" value="1"/>
</dbReference>
<accession>A0A8J5QGK9</accession>
<dbReference type="CDD" id="cd07380">
    <property type="entry name" value="MPP_CWF19_N"/>
    <property type="match status" value="1"/>
</dbReference>
<sequence length="505" mass="57568">MSGNYKFLVLNPSPENLDQIFQKANLQNSKNGPFEATVLLGDVLPETATEFPTTKLDGATYFAEGKHGLSNTIHSSSSESDLVDVSPNLTFSKSLVNIVKLTSGLVLMLVSGSATADEESLLAEVKKINIKVDILVTYEWPNSIAALEQLTLVGHDTIDKISKIIKPRYHFAVGTESGKFFELEPFSWDTGEVTRFISLGQEGSDEKWFYAFSMNINRDLIQDEIPNLRTNPFTIESRKRQHVHEEAGDKEGETVTIKKPKVVSPESCFFCLSNPKTETHMIVSIGTYLYMTIAKGPLTRSTQELPFSGHGILVPIEHIPSIRSKYEDVYQSPVYQEILKYQNNLVQAFAKQRPQDRLIFFEVSRSTNVHYHVQFLPIGVTVVDKFVNSLKMRARLNNEKFVKNHKLEFKHFNKQDDPELLSIMNKSDYVMFTVGTPNDEEKSIYISELADSDKPIDMQFPRRVLAHTLNLPKRVYWDKCQQPKLKEISDCEEFKKFFHEFDITS</sequence>
<dbReference type="RefSeq" id="XP_049264468.1">
    <property type="nucleotide sequence ID" value="XM_049405980.1"/>
</dbReference>
<feature type="domain" description="Cwf19-like C-terminal" evidence="2">
    <location>
        <begin position="261"/>
        <end position="384"/>
    </location>
</feature>
<evidence type="ECO:0000259" key="2">
    <source>
        <dbReference type="Pfam" id="PF04677"/>
    </source>
</evidence>
<dbReference type="InterPro" id="IPR040194">
    <property type="entry name" value="Cwf19-like"/>
</dbReference>
<evidence type="ECO:0000259" key="1">
    <source>
        <dbReference type="Pfam" id="PF04676"/>
    </source>
</evidence>
<dbReference type="GO" id="GO:0071014">
    <property type="term" value="C:post-mRNA release spliceosomal complex"/>
    <property type="evidence" value="ECO:0007669"/>
    <property type="project" value="TreeGrafter"/>
</dbReference>
<name>A0A8J5QGK9_9ASCO</name>
<dbReference type="GO" id="GO:0000398">
    <property type="term" value="P:mRNA splicing, via spliceosome"/>
    <property type="evidence" value="ECO:0007669"/>
    <property type="project" value="TreeGrafter"/>
</dbReference>
<organism evidence="3 4">
    <name type="scientific">[Candida] subhashii</name>
    <dbReference type="NCBI Taxonomy" id="561895"/>
    <lineage>
        <taxon>Eukaryota</taxon>
        <taxon>Fungi</taxon>
        <taxon>Dikarya</taxon>
        <taxon>Ascomycota</taxon>
        <taxon>Saccharomycotina</taxon>
        <taxon>Pichiomycetes</taxon>
        <taxon>Debaryomycetaceae</taxon>
        <taxon>Spathaspora</taxon>
    </lineage>
</organism>
<comment type="caution">
    <text evidence="3">The sequence shown here is derived from an EMBL/GenBank/DDBJ whole genome shotgun (WGS) entry which is preliminary data.</text>
</comment>
<dbReference type="GO" id="GO:0061632">
    <property type="term" value="F:RNA lariat debranching enzyme activator activity"/>
    <property type="evidence" value="ECO:0007669"/>
    <property type="project" value="TreeGrafter"/>
</dbReference>
<dbReference type="Pfam" id="PF04676">
    <property type="entry name" value="CwfJ_C_2"/>
    <property type="match status" value="1"/>
</dbReference>
<dbReference type="EMBL" id="JAGSYN010000102">
    <property type="protein sequence ID" value="KAG7664236.1"/>
    <property type="molecule type" value="Genomic_DNA"/>
</dbReference>
<dbReference type="AlphaFoldDB" id="A0A8J5QGK9"/>
<dbReference type="InterPro" id="IPR006767">
    <property type="entry name" value="Cwf19-like_C_dom-2"/>
</dbReference>